<evidence type="ECO:0000256" key="3">
    <source>
        <dbReference type="SAM" id="Coils"/>
    </source>
</evidence>
<dbReference type="AlphaFoldDB" id="A0A2I0BB38"/>
<feature type="region of interest" description="Disordered" evidence="4">
    <location>
        <begin position="127"/>
        <end position="167"/>
    </location>
</feature>
<feature type="compositionally biased region" description="Low complexity" evidence="4">
    <location>
        <begin position="132"/>
        <end position="151"/>
    </location>
</feature>
<dbReference type="InterPro" id="IPR051861">
    <property type="entry name" value="NET_actin-binding_domain"/>
</dbReference>
<dbReference type="GO" id="GO:0003779">
    <property type="term" value="F:actin binding"/>
    <property type="evidence" value="ECO:0007669"/>
    <property type="project" value="InterPro"/>
</dbReference>
<reference evidence="6 7" key="1">
    <citation type="journal article" date="2017" name="Nature">
        <title>The Apostasia genome and the evolution of orchids.</title>
        <authorList>
            <person name="Zhang G.Q."/>
            <person name="Liu K.W."/>
            <person name="Li Z."/>
            <person name="Lohaus R."/>
            <person name="Hsiao Y.Y."/>
            <person name="Niu S.C."/>
            <person name="Wang J.Y."/>
            <person name="Lin Y.C."/>
            <person name="Xu Q."/>
            <person name="Chen L.J."/>
            <person name="Yoshida K."/>
            <person name="Fujiwara S."/>
            <person name="Wang Z.W."/>
            <person name="Zhang Y.Q."/>
            <person name="Mitsuda N."/>
            <person name="Wang M."/>
            <person name="Liu G.H."/>
            <person name="Pecoraro L."/>
            <person name="Huang H.X."/>
            <person name="Xiao X.J."/>
            <person name="Lin M."/>
            <person name="Wu X.Y."/>
            <person name="Wu W.L."/>
            <person name="Chen Y.Y."/>
            <person name="Chang S.B."/>
            <person name="Sakamoto S."/>
            <person name="Ohme-Takagi M."/>
            <person name="Yagi M."/>
            <person name="Zeng S.J."/>
            <person name="Shen C.Y."/>
            <person name="Yeh C.M."/>
            <person name="Luo Y.B."/>
            <person name="Tsai W.C."/>
            <person name="Van de Peer Y."/>
            <person name="Liu Z.J."/>
        </authorList>
    </citation>
    <scope>NUCLEOTIDE SEQUENCE [LARGE SCALE GENOMIC DNA]</scope>
    <source>
        <strain evidence="7">cv. Shenzhen</strain>
        <tissue evidence="6">Stem</tissue>
    </source>
</reference>
<evidence type="ECO:0000256" key="2">
    <source>
        <dbReference type="ARBA" id="ARBA00038006"/>
    </source>
</evidence>
<proteinExistence type="inferred from homology"/>
<evidence type="ECO:0000313" key="6">
    <source>
        <dbReference type="EMBL" id="PKA65000.1"/>
    </source>
</evidence>
<name>A0A2I0BB38_9ASPA</name>
<dbReference type="Proteomes" id="UP000236161">
    <property type="component" value="Unassembled WGS sequence"/>
</dbReference>
<keyword evidence="1 3" id="KW-0175">Coiled coil</keyword>
<sequence>MENRSNEYKYAAAGSPSLPTVMSQRFQNAVHQKPREQNMADLKIASHSWWFGSHSSAKRSPWLKSTLSELEKKTQGMLNLIECEADSFAKRAEMFYKKRPELVSMIEDFYRSYRSLAEQHDLLKSEPGIRRSPLLSSDSSNQSSTDSTMDFSDSELSEVEDPKEPEETQIEEWLMTEKNVKMVDEKKIEIVDDVVEKMSHEIERLKLENEALKIELEKKDEEKRNVIRQLALPVEILKEENAILKKFIKDSKRWGSIFELKKLKEAFSGTGKFFAISSQFQTKLVAL</sequence>
<evidence type="ECO:0000259" key="5">
    <source>
        <dbReference type="PROSITE" id="PS51774"/>
    </source>
</evidence>
<evidence type="ECO:0000256" key="1">
    <source>
        <dbReference type="ARBA" id="ARBA00023054"/>
    </source>
</evidence>
<keyword evidence="7" id="KW-1185">Reference proteome</keyword>
<feature type="coiled-coil region" evidence="3">
    <location>
        <begin position="188"/>
        <end position="229"/>
    </location>
</feature>
<dbReference type="PANTHER" id="PTHR32258">
    <property type="entry name" value="PROTEIN NETWORKED 4A"/>
    <property type="match status" value="1"/>
</dbReference>
<organism evidence="6 7">
    <name type="scientific">Apostasia shenzhenica</name>
    <dbReference type="NCBI Taxonomy" id="1088818"/>
    <lineage>
        <taxon>Eukaryota</taxon>
        <taxon>Viridiplantae</taxon>
        <taxon>Streptophyta</taxon>
        <taxon>Embryophyta</taxon>
        <taxon>Tracheophyta</taxon>
        <taxon>Spermatophyta</taxon>
        <taxon>Magnoliopsida</taxon>
        <taxon>Liliopsida</taxon>
        <taxon>Asparagales</taxon>
        <taxon>Orchidaceae</taxon>
        <taxon>Apostasioideae</taxon>
        <taxon>Apostasia</taxon>
    </lineage>
</organism>
<dbReference type="EMBL" id="KZ451899">
    <property type="protein sequence ID" value="PKA65000.1"/>
    <property type="molecule type" value="Genomic_DNA"/>
</dbReference>
<dbReference type="Pfam" id="PF07765">
    <property type="entry name" value="KIP1"/>
    <property type="match status" value="1"/>
</dbReference>
<dbReference type="STRING" id="1088818.A0A2I0BB38"/>
<dbReference type="InterPro" id="IPR011684">
    <property type="entry name" value="NAB"/>
</dbReference>
<protein>
    <recommendedName>
        <fullName evidence="5">NAB domain-containing protein</fullName>
    </recommendedName>
</protein>
<feature type="domain" description="NAB" evidence="5">
    <location>
        <begin position="47"/>
        <end position="127"/>
    </location>
</feature>
<dbReference type="PROSITE" id="PS51774">
    <property type="entry name" value="NAB"/>
    <property type="match status" value="1"/>
</dbReference>
<comment type="similarity">
    <text evidence="2">Belongs to the NET family.</text>
</comment>
<gene>
    <name evidence="6" type="ORF">AXF42_Ash011602</name>
</gene>
<dbReference type="OrthoDB" id="2019833at2759"/>
<evidence type="ECO:0000256" key="4">
    <source>
        <dbReference type="SAM" id="MobiDB-lite"/>
    </source>
</evidence>
<dbReference type="PANTHER" id="PTHR32258:SF28">
    <property type="entry name" value="PROTEIN NETWORKED 3A-RELATED"/>
    <property type="match status" value="1"/>
</dbReference>
<evidence type="ECO:0000313" key="7">
    <source>
        <dbReference type="Proteomes" id="UP000236161"/>
    </source>
</evidence>
<accession>A0A2I0BB38</accession>